<dbReference type="EMBL" id="JARQZJ010000045">
    <property type="protein sequence ID" value="KAK9878086.1"/>
    <property type="molecule type" value="Genomic_DNA"/>
</dbReference>
<accession>A0AAW1UDV6</accession>
<keyword evidence="3" id="KW-1185">Reference proteome</keyword>
<organism evidence="2 3">
    <name type="scientific">Henosepilachna vigintioctopunctata</name>
    <dbReference type="NCBI Taxonomy" id="420089"/>
    <lineage>
        <taxon>Eukaryota</taxon>
        <taxon>Metazoa</taxon>
        <taxon>Ecdysozoa</taxon>
        <taxon>Arthropoda</taxon>
        <taxon>Hexapoda</taxon>
        <taxon>Insecta</taxon>
        <taxon>Pterygota</taxon>
        <taxon>Neoptera</taxon>
        <taxon>Endopterygota</taxon>
        <taxon>Coleoptera</taxon>
        <taxon>Polyphaga</taxon>
        <taxon>Cucujiformia</taxon>
        <taxon>Coccinelloidea</taxon>
        <taxon>Coccinellidae</taxon>
        <taxon>Epilachninae</taxon>
        <taxon>Epilachnini</taxon>
        <taxon>Henosepilachna</taxon>
    </lineage>
</organism>
<name>A0AAW1UDV6_9CUCU</name>
<evidence type="ECO:0000256" key="1">
    <source>
        <dbReference type="SAM" id="MobiDB-lite"/>
    </source>
</evidence>
<evidence type="ECO:0000313" key="3">
    <source>
        <dbReference type="Proteomes" id="UP001431783"/>
    </source>
</evidence>
<sequence>MACRISSAHVCQIAKSVVQQAKDTSANHLLKPGSREISRVRHKKKEISPEKYPSKECQRESPRKTNSDAEAQLLTGEFKKKDARKTKSKPSDNINDMTPSSIFEYFRKLYDEEETKRLFLHLQPNNIQPFGSGSNQYTPALFKRRSSSADCQYFSKNVAEKIGYCGKLTTSQSNYVDFRSNTNNVKVHF</sequence>
<protein>
    <submittedName>
        <fullName evidence="2">Uncharacterized protein</fullName>
    </submittedName>
</protein>
<proteinExistence type="predicted"/>
<evidence type="ECO:0000313" key="2">
    <source>
        <dbReference type="EMBL" id="KAK9878086.1"/>
    </source>
</evidence>
<feature type="compositionally biased region" description="Basic and acidic residues" evidence="1">
    <location>
        <begin position="46"/>
        <end position="67"/>
    </location>
</feature>
<feature type="region of interest" description="Disordered" evidence="1">
    <location>
        <begin position="31"/>
        <end position="94"/>
    </location>
</feature>
<gene>
    <name evidence="2" type="ORF">WA026_020729</name>
</gene>
<dbReference type="Proteomes" id="UP001431783">
    <property type="component" value="Unassembled WGS sequence"/>
</dbReference>
<dbReference type="AlphaFoldDB" id="A0AAW1UDV6"/>
<reference evidence="2 3" key="1">
    <citation type="submission" date="2023-03" db="EMBL/GenBank/DDBJ databases">
        <title>Genome insight into feeding habits of ladybird beetles.</title>
        <authorList>
            <person name="Li H.-S."/>
            <person name="Huang Y.-H."/>
            <person name="Pang H."/>
        </authorList>
    </citation>
    <scope>NUCLEOTIDE SEQUENCE [LARGE SCALE GENOMIC DNA]</scope>
    <source>
        <strain evidence="2">SYSU_2023b</strain>
        <tissue evidence="2">Whole body</tissue>
    </source>
</reference>
<comment type="caution">
    <text evidence="2">The sequence shown here is derived from an EMBL/GenBank/DDBJ whole genome shotgun (WGS) entry which is preliminary data.</text>
</comment>